<dbReference type="InterPro" id="IPR017907">
    <property type="entry name" value="Znf_RING_CS"/>
</dbReference>
<evidence type="ECO:0000256" key="11">
    <source>
        <dbReference type="ARBA" id="ARBA00022771"/>
    </source>
</evidence>
<dbReference type="GO" id="GO:0016558">
    <property type="term" value="P:protein import into peroxisome matrix"/>
    <property type="evidence" value="ECO:0007669"/>
    <property type="project" value="InterPro"/>
</dbReference>
<accession>A0A3M7KWZ2</accession>
<keyword evidence="10" id="KW-0479">Metal-binding</keyword>
<evidence type="ECO:0000256" key="15">
    <source>
        <dbReference type="ARBA" id="ARBA00022989"/>
    </source>
</evidence>
<dbReference type="GO" id="GO:0008270">
    <property type="term" value="F:zinc ion binding"/>
    <property type="evidence" value="ECO:0007669"/>
    <property type="project" value="UniProtKB-KW"/>
</dbReference>
<keyword evidence="12" id="KW-0833">Ubl conjugation pathway</keyword>
<comment type="subcellular location">
    <subcellularLocation>
        <location evidence="2">Peroxisome membrane</location>
        <topology evidence="2">Multi-pass membrane protein</topology>
    </subcellularLocation>
</comment>
<organism evidence="21 22">
    <name type="scientific">Auxenochlorella protothecoides</name>
    <name type="common">Green microalga</name>
    <name type="synonym">Chlorella protothecoides</name>
    <dbReference type="NCBI Taxonomy" id="3075"/>
    <lineage>
        <taxon>Eukaryota</taxon>
        <taxon>Viridiplantae</taxon>
        <taxon>Chlorophyta</taxon>
        <taxon>core chlorophytes</taxon>
        <taxon>Trebouxiophyceae</taxon>
        <taxon>Chlorellales</taxon>
        <taxon>Chlorellaceae</taxon>
        <taxon>Auxenochlorella</taxon>
    </lineage>
</organism>
<name>A0A3M7KWZ2_AUXPR</name>
<feature type="region of interest" description="Disordered" evidence="19">
    <location>
        <begin position="294"/>
        <end position="316"/>
    </location>
</feature>
<dbReference type="EMBL" id="QOKY01000171">
    <property type="protein sequence ID" value="RMZ55033.1"/>
    <property type="molecule type" value="Genomic_DNA"/>
</dbReference>
<evidence type="ECO:0000256" key="16">
    <source>
        <dbReference type="ARBA" id="ARBA00023136"/>
    </source>
</evidence>
<sequence>MAEPAPGPSPRAFPPAGQANLIRATQKDEVYLQQLSEACHDSVRRLLGPGPALKWAKETRVLAELLYYACTTGTGRQTLGEEYCDILQSSGGRGLPPSPLQRGALTLLQSLGPYCLERLGAPVDEEAEAWRRLRQSAQLAARADEERETEDTHRGASPARRAWAALARRVREALRAVQGAAGSLAERPAMVALRSTLREHGGALLRFHLALFYVWGAYYALPKRLAGVRYISAGREAGGGPSYRTLGYLLLAQLGAGGIMALVARRGAARHAAGSGPAAAIVHAAMVNAAGARLPDVHPPPRPASLTSRGSGAAESAADVAPRRRCPLCLSARVAATAAPCGHVFCWTCIAEWAAQKPECPLCRSDCPTSSLVCITHADF</sequence>
<dbReference type="Proteomes" id="UP000279271">
    <property type="component" value="Unassembled WGS sequence"/>
</dbReference>
<dbReference type="GO" id="GO:0005778">
    <property type="term" value="C:peroxisomal membrane"/>
    <property type="evidence" value="ECO:0007669"/>
    <property type="project" value="UniProtKB-SubCell"/>
</dbReference>
<evidence type="ECO:0000256" key="17">
    <source>
        <dbReference type="ARBA" id="ARBA00023140"/>
    </source>
</evidence>
<evidence type="ECO:0000256" key="19">
    <source>
        <dbReference type="SAM" id="MobiDB-lite"/>
    </source>
</evidence>
<evidence type="ECO:0000256" key="2">
    <source>
        <dbReference type="ARBA" id="ARBA00004585"/>
    </source>
</evidence>
<feature type="domain" description="RING-type" evidence="20">
    <location>
        <begin position="326"/>
        <end position="364"/>
    </location>
</feature>
<evidence type="ECO:0000256" key="4">
    <source>
        <dbReference type="ARBA" id="ARBA00008704"/>
    </source>
</evidence>
<evidence type="ECO:0000256" key="13">
    <source>
        <dbReference type="ARBA" id="ARBA00022833"/>
    </source>
</evidence>
<dbReference type="GO" id="GO:0061630">
    <property type="term" value="F:ubiquitin protein ligase activity"/>
    <property type="evidence" value="ECO:0007669"/>
    <property type="project" value="UniProtKB-EC"/>
</dbReference>
<dbReference type="AlphaFoldDB" id="A0A3M7KWZ2"/>
<dbReference type="InterPro" id="IPR006845">
    <property type="entry name" value="Pex_N"/>
</dbReference>
<dbReference type="PROSITE" id="PS00518">
    <property type="entry name" value="ZF_RING_1"/>
    <property type="match status" value="1"/>
</dbReference>
<evidence type="ECO:0000256" key="9">
    <source>
        <dbReference type="ARBA" id="ARBA00022692"/>
    </source>
</evidence>
<dbReference type="EC" id="2.3.2.27" evidence="5"/>
<evidence type="ECO:0000256" key="18">
    <source>
        <dbReference type="PROSITE-ProRule" id="PRU00175"/>
    </source>
</evidence>
<dbReference type="PANTHER" id="PTHR23350:SF0">
    <property type="entry name" value="PEROXISOME BIOGENESIS FACTOR 10"/>
    <property type="match status" value="1"/>
</dbReference>
<dbReference type="InterPro" id="IPR025654">
    <property type="entry name" value="PEX2/10"/>
</dbReference>
<evidence type="ECO:0000256" key="3">
    <source>
        <dbReference type="ARBA" id="ARBA00004906"/>
    </source>
</evidence>
<comment type="caution">
    <text evidence="21">The sequence shown here is derived from an EMBL/GenBank/DDBJ whole genome shotgun (WGS) entry which is preliminary data.</text>
</comment>
<dbReference type="Gene3D" id="3.30.40.10">
    <property type="entry name" value="Zinc/RING finger domain, C3HC4 (zinc finger)"/>
    <property type="match status" value="1"/>
</dbReference>
<dbReference type="Pfam" id="PF13639">
    <property type="entry name" value="zf-RING_2"/>
    <property type="match status" value="1"/>
</dbReference>
<evidence type="ECO:0000313" key="22">
    <source>
        <dbReference type="Proteomes" id="UP000279271"/>
    </source>
</evidence>
<comment type="catalytic activity">
    <reaction evidence="1">
        <text>S-ubiquitinyl-[E2 ubiquitin-conjugating enzyme]-L-cysteine + [acceptor protein]-L-lysine = [E2 ubiquitin-conjugating enzyme]-L-cysteine + N(6)-ubiquitinyl-[acceptor protein]-L-lysine.</text>
        <dbReference type="EC" id="2.3.2.27"/>
    </reaction>
</comment>
<dbReference type="InterPro" id="IPR001841">
    <property type="entry name" value="Znf_RING"/>
</dbReference>
<comment type="pathway">
    <text evidence="3">Protein modification; protein ubiquitination.</text>
</comment>
<dbReference type="SUPFAM" id="SSF57850">
    <property type="entry name" value="RING/U-box"/>
    <property type="match status" value="1"/>
</dbReference>
<evidence type="ECO:0000256" key="14">
    <source>
        <dbReference type="ARBA" id="ARBA00022927"/>
    </source>
</evidence>
<comment type="similarity">
    <text evidence="4">Belongs to the pex2/pex10/pex12 family.</text>
</comment>
<dbReference type="SMART" id="SM00184">
    <property type="entry name" value="RING"/>
    <property type="match status" value="1"/>
</dbReference>
<evidence type="ECO:0000313" key="21">
    <source>
        <dbReference type="EMBL" id="RMZ55033.1"/>
    </source>
</evidence>
<keyword evidence="15" id="KW-1133">Transmembrane helix</keyword>
<dbReference type="PANTHER" id="PTHR23350">
    <property type="entry name" value="PEROXISOME ASSEMBLY PROTEIN 10"/>
    <property type="match status" value="1"/>
</dbReference>
<evidence type="ECO:0000256" key="8">
    <source>
        <dbReference type="ARBA" id="ARBA00022679"/>
    </source>
</evidence>
<reference evidence="22" key="1">
    <citation type="journal article" date="2018" name="Algal Res.">
        <title>Characterization of plant carbon substrate utilization by Auxenochlorella protothecoides.</title>
        <authorList>
            <person name="Vogler B.W."/>
            <person name="Starkenburg S.R."/>
            <person name="Sudasinghe N."/>
            <person name="Schambach J.Y."/>
            <person name="Rollin J.A."/>
            <person name="Pattathil S."/>
            <person name="Barry A.N."/>
        </authorList>
    </citation>
    <scope>NUCLEOTIDE SEQUENCE [LARGE SCALE GENOMIC DNA]</scope>
    <source>
        <strain evidence="22">UTEX 25</strain>
    </source>
</reference>
<keyword evidence="14" id="KW-0653">Protein transport</keyword>
<protein>
    <recommendedName>
        <fullName evidence="5">RING-type E3 ubiquitin transferase</fullName>
        <ecNumber evidence="5">2.3.2.27</ecNumber>
    </recommendedName>
</protein>
<keyword evidence="8" id="KW-0808">Transferase</keyword>
<evidence type="ECO:0000256" key="12">
    <source>
        <dbReference type="ARBA" id="ARBA00022786"/>
    </source>
</evidence>
<keyword evidence="9" id="KW-0812">Transmembrane</keyword>
<keyword evidence="17" id="KW-0576">Peroxisome</keyword>
<evidence type="ECO:0000256" key="10">
    <source>
        <dbReference type="ARBA" id="ARBA00022723"/>
    </source>
</evidence>
<keyword evidence="11 18" id="KW-0863">Zinc-finger</keyword>
<dbReference type="CDD" id="cd16527">
    <property type="entry name" value="RING-HC_PEX10"/>
    <property type="match status" value="1"/>
</dbReference>
<evidence type="ECO:0000256" key="5">
    <source>
        <dbReference type="ARBA" id="ARBA00012483"/>
    </source>
</evidence>
<proteinExistence type="inferred from homology"/>
<keyword evidence="6" id="KW-0813">Transport</keyword>
<keyword evidence="13" id="KW-0862">Zinc</keyword>
<dbReference type="Pfam" id="PF04757">
    <property type="entry name" value="Pex2_Pex12"/>
    <property type="match status" value="1"/>
</dbReference>
<dbReference type="InterPro" id="IPR013083">
    <property type="entry name" value="Znf_RING/FYVE/PHD"/>
</dbReference>
<evidence type="ECO:0000259" key="20">
    <source>
        <dbReference type="PROSITE" id="PS50089"/>
    </source>
</evidence>
<gene>
    <name evidence="21" type="ORF">APUTEX25_005659</name>
</gene>
<evidence type="ECO:0000256" key="7">
    <source>
        <dbReference type="ARBA" id="ARBA00022593"/>
    </source>
</evidence>
<evidence type="ECO:0000256" key="1">
    <source>
        <dbReference type="ARBA" id="ARBA00000900"/>
    </source>
</evidence>
<keyword evidence="16" id="KW-0472">Membrane</keyword>
<evidence type="ECO:0000256" key="6">
    <source>
        <dbReference type="ARBA" id="ARBA00022448"/>
    </source>
</evidence>
<keyword evidence="7" id="KW-0962">Peroxisome biogenesis</keyword>
<dbReference type="PROSITE" id="PS50089">
    <property type="entry name" value="ZF_RING_2"/>
    <property type="match status" value="1"/>
</dbReference>